<comment type="caution">
    <text evidence="6">The sequence shown here is derived from an EMBL/GenBank/DDBJ whole genome shotgun (WGS) entry which is preliminary data.</text>
</comment>
<evidence type="ECO:0000256" key="1">
    <source>
        <dbReference type="ARBA" id="ARBA00007074"/>
    </source>
</evidence>
<accession>A0A1G1XL33</accession>
<comment type="similarity">
    <text evidence="1">Belongs to the peptidase C40 family.</text>
</comment>
<dbReference type="SUPFAM" id="SSF54001">
    <property type="entry name" value="Cysteine proteinases"/>
    <property type="match status" value="1"/>
</dbReference>
<keyword evidence="2" id="KW-0645">Protease</keyword>
<name>A0A1G1XL33_9BACT</name>
<proteinExistence type="inferred from homology"/>
<sequence length="307" mass="35508">MVLSKSLQSLLDEQRARYGELFWYQLAGNKIILMIERLAEQARNILVEENVEKMEIVSFENIDSIGEFYLVEAEQVNLETRPSKQEFQSITDEDLKADFTDQINDVSQNQIVRIFQPEGYKDYCLVVLHSFGNQTPKQIGWIKNLNGLRKLIDPRINELLKPKTENLISFKQACQKYEGVKYQIGGGSFKNGFDCSSLVQRIFYETKGIWLPRKARWQQMVCEKVGLKDLKQGDLVFFNKIGKDNDGTDHVALVLELQSGKLPKIFHTKKILGRASFEDLNNVKWLFSEKNLDGQWEVDGFGRVKEI</sequence>
<feature type="domain" description="NlpC/P60" evidence="5">
    <location>
        <begin position="164"/>
        <end position="299"/>
    </location>
</feature>
<gene>
    <name evidence="6" type="ORF">A2570_00875</name>
</gene>
<evidence type="ECO:0000256" key="4">
    <source>
        <dbReference type="ARBA" id="ARBA00022807"/>
    </source>
</evidence>
<protein>
    <recommendedName>
        <fullName evidence="5">NlpC/P60 domain-containing protein</fullName>
    </recommendedName>
</protein>
<dbReference type="GO" id="GO:0008234">
    <property type="term" value="F:cysteine-type peptidase activity"/>
    <property type="evidence" value="ECO:0007669"/>
    <property type="project" value="UniProtKB-KW"/>
</dbReference>
<evidence type="ECO:0000313" key="7">
    <source>
        <dbReference type="Proteomes" id="UP000178570"/>
    </source>
</evidence>
<evidence type="ECO:0000259" key="5">
    <source>
        <dbReference type="PROSITE" id="PS51935"/>
    </source>
</evidence>
<dbReference type="InterPro" id="IPR000064">
    <property type="entry name" value="NLP_P60_dom"/>
</dbReference>
<dbReference type="PROSITE" id="PS51935">
    <property type="entry name" value="NLPC_P60"/>
    <property type="match status" value="1"/>
</dbReference>
<dbReference type="EMBL" id="MHHY01000006">
    <property type="protein sequence ID" value="OGY40671.1"/>
    <property type="molecule type" value="Genomic_DNA"/>
</dbReference>
<dbReference type="PANTHER" id="PTHR47053:SF1">
    <property type="entry name" value="MUREIN DD-ENDOPEPTIDASE MEPH-RELATED"/>
    <property type="match status" value="1"/>
</dbReference>
<dbReference type="PANTHER" id="PTHR47053">
    <property type="entry name" value="MUREIN DD-ENDOPEPTIDASE MEPH-RELATED"/>
    <property type="match status" value="1"/>
</dbReference>
<evidence type="ECO:0000313" key="6">
    <source>
        <dbReference type="EMBL" id="OGY40671.1"/>
    </source>
</evidence>
<dbReference type="AlphaFoldDB" id="A0A1G1XL33"/>
<evidence type="ECO:0000256" key="3">
    <source>
        <dbReference type="ARBA" id="ARBA00022801"/>
    </source>
</evidence>
<keyword evidence="3" id="KW-0378">Hydrolase</keyword>
<dbReference type="Pfam" id="PF00877">
    <property type="entry name" value="NLPC_P60"/>
    <property type="match status" value="1"/>
</dbReference>
<keyword evidence="4" id="KW-0788">Thiol protease</keyword>
<evidence type="ECO:0000256" key="2">
    <source>
        <dbReference type="ARBA" id="ARBA00022670"/>
    </source>
</evidence>
<reference evidence="6 7" key="1">
    <citation type="journal article" date="2016" name="Nat. Commun.">
        <title>Thousands of microbial genomes shed light on interconnected biogeochemical processes in an aquifer system.</title>
        <authorList>
            <person name="Anantharaman K."/>
            <person name="Brown C.T."/>
            <person name="Hug L.A."/>
            <person name="Sharon I."/>
            <person name="Castelle C.J."/>
            <person name="Probst A.J."/>
            <person name="Thomas B.C."/>
            <person name="Singh A."/>
            <person name="Wilkins M.J."/>
            <person name="Karaoz U."/>
            <person name="Brodie E.L."/>
            <person name="Williams K.H."/>
            <person name="Hubbard S.S."/>
            <person name="Banfield J.F."/>
        </authorList>
    </citation>
    <scope>NUCLEOTIDE SEQUENCE [LARGE SCALE GENOMIC DNA]</scope>
</reference>
<dbReference type="Proteomes" id="UP000178570">
    <property type="component" value="Unassembled WGS sequence"/>
</dbReference>
<dbReference type="Gene3D" id="3.90.1720.10">
    <property type="entry name" value="endopeptidase domain like (from Nostoc punctiforme)"/>
    <property type="match status" value="1"/>
</dbReference>
<dbReference type="InterPro" id="IPR038765">
    <property type="entry name" value="Papain-like_cys_pep_sf"/>
</dbReference>
<dbReference type="STRING" id="1797529.A2570_00875"/>
<dbReference type="InterPro" id="IPR051202">
    <property type="entry name" value="Peptidase_C40"/>
</dbReference>
<organism evidence="6 7">
    <name type="scientific">Candidatus Brennerbacteria bacterium RIFOXYD1_FULL_41_16</name>
    <dbReference type="NCBI Taxonomy" id="1797529"/>
    <lineage>
        <taxon>Bacteria</taxon>
        <taxon>Candidatus Brenneribacteriota</taxon>
    </lineage>
</organism>
<dbReference type="GO" id="GO:0006508">
    <property type="term" value="P:proteolysis"/>
    <property type="evidence" value="ECO:0007669"/>
    <property type="project" value="UniProtKB-KW"/>
</dbReference>